<reference evidence="1 2" key="1">
    <citation type="submission" date="2017-05" db="EMBL/GenBank/DDBJ databases">
        <title>Biotechnological potential of actinobacteria isolated from South African environments.</title>
        <authorList>
            <person name="Le Roes-Hill M."/>
            <person name="Prins A."/>
            <person name="Durrell K.A."/>
        </authorList>
    </citation>
    <scope>NUCLEOTIDE SEQUENCE [LARGE SCALE GENOMIC DNA]</scope>
    <source>
        <strain evidence="1 2">HMC13</strain>
    </source>
</reference>
<dbReference type="EMBL" id="NGFN01000293">
    <property type="protein sequence ID" value="OUC95586.1"/>
    <property type="molecule type" value="Genomic_DNA"/>
</dbReference>
<proteinExistence type="predicted"/>
<sequence>MVSSRTYHTEVASTVNFLDTEEFERQHNEKYVPANTKLEQAESLARLVGTEAARSSIRKMAELRLQVNKLIAQDPVDVDKCYGTLEQHGKVVDDFVEKIDAEVI</sequence>
<dbReference type="Proteomes" id="UP000195105">
    <property type="component" value="Unassembled WGS sequence"/>
</dbReference>
<keyword evidence="2" id="KW-1185">Reference proteome</keyword>
<name>A0A243RL08_9ACTN</name>
<comment type="caution">
    <text evidence="1">The sequence shown here is derived from an EMBL/GenBank/DDBJ whole genome shotgun (WGS) entry which is preliminary data.</text>
</comment>
<gene>
    <name evidence="1" type="ORF">CA983_33080</name>
</gene>
<protein>
    <submittedName>
        <fullName evidence="1">Uncharacterized protein</fullName>
    </submittedName>
</protein>
<dbReference type="AlphaFoldDB" id="A0A243RL08"/>
<evidence type="ECO:0000313" key="2">
    <source>
        <dbReference type="Proteomes" id="UP000195105"/>
    </source>
</evidence>
<evidence type="ECO:0000313" key="1">
    <source>
        <dbReference type="EMBL" id="OUC95586.1"/>
    </source>
</evidence>
<organism evidence="1 2">
    <name type="scientific">Streptomyces swartbergensis</name>
    <dbReference type="NCBI Taxonomy" id="487165"/>
    <lineage>
        <taxon>Bacteria</taxon>
        <taxon>Bacillati</taxon>
        <taxon>Actinomycetota</taxon>
        <taxon>Actinomycetes</taxon>
        <taxon>Kitasatosporales</taxon>
        <taxon>Streptomycetaceae</taxon>
        <taxon>Streptomyces</taxon>
    </lineage>
</organism>
<accession>A0A243RL08</accession>